<comment type="caution">
    <text evidence="1">The sequence shown here is derived from an EMBL/GenBank/DDBJ whole genome shotgun (WGS) entry which is preliminary data.</text>
</comment>
<dbReference type="AlphaFoldDB" id="A0A392W8K3"/>
<evidence type="ECO:0000313" key="1">
    <source>
        <dbReference type="EMBL" id="MCI96727.1"/>
    </source>
</evidence>
<protein>
    <submittedName>
        <fullName evidence="1">Uncharacterized protein</fullName>
    </submittedName>
</protein>
<reference evidence="1 2" key="1">
    <citation type="journal article" date="2018" name="Front. Plant Sci.">
        <title>Red Clover (Trifolium pratense) and Zigzag Clover (T. medium) - A Picture of Genomic Similarities and Differences.</title>
        <authorList>
            <person name="Dluhosova J."/>
            <person name="Istvanek J."/>
            <person name="Nedelnik J."/>
            <person name="Repkova J."/>
        </authorList>
    </citation>
    <scope>NUCLEOTIDE SEQUENCE [LARGE SCALE GENOMIC DNA]</scope>
    <source>
        <strain evidence="2">cv. 10/8</strain>
        <tissue evidence="1">Leaf</tissue>
    </source>
</reference>
<name>A0A392W8K3_9FABA</name>
<dbReference type="EMBL" id="LXQA011422448">
    <property type="protein sequence ID" value="MCI96727.1"/>
    <property type="molecule type" value="Genomic_DNA"/>
</dbReference>
<organism evidence="1 2">
    <name type="scientific">Trifolium medium</name>
    <dbReference type="NCBI Taxonomy" id="97028"/>
    <lineage>
        <taxon>Eukaryota</taxon>
        <taxon>Viridiplantae</taxon>
        <taxon>Streptophyta</taxon>
        <taxon>Embryophyta</taxon>
        <taxon>Tracheophyta</taxon>
        <taxon>Spermatophyta</taxon>
        <taxon>Magnoliopsida</taxon>
        <taxon>eudicotyledons</taxon>
        <taxon>Gunneridae</taxon>
        <taxon>Pentapetalae</taxon>
        <taxon>rosids</taxon>
        <taxon>fabids</taxon>
        <taxon>Fabales</taxon>
        <taxon>Fabaceae</taxon>
        <taxon>Papilionoideae</taxon>
        <taxon>50 kb inversion clade</taxon>
        <taxon>NPAAA clade</taxon>
        <taxon>Hologalegina</taxon>
        <taxon>IRL clade</taxon>
        <taxon>Trifolieae</taxon>
        <taxon>Trifolium</taxon>
    </lineage>
</organism>
<accession>A0A392W8K3</accession>
<keyword evidence="2" id="KW-1185">Reference proteome</keyword>
<dbReference type="Proteomes" id="UP000265520">
    <property type="component" value="Unassembled WGS sequence"/>
</dbReference>
<evidence type="ECO:0000313" key="2">
    <source>
        <dbReference type="Proteomes" id="UP000265520"/>
    </source>
</evidence>
<feature type="non-terminal residue" evidence="1">
    <location>
        <position position="58"/>
    </location>
</feature>
<sequence length="58" mass="6869">MYDPVEKGDTKPYKVTDEDWKKLHRKAVSLSRQWVDLGVFHHVATETNAQTLWKNIEK</sequence>
<proteinExistence type="predicted"/>